<protein>
    <submittedName>
        <fullName evidence="2">Uncharacterized protein</fullName>
    </submittedName>
</protein>
<organism evidence="2 3">
    <name type="scientific">Phaeoacremonium minimum (strain UCR-PA7)</name>
    <name type="common">Esca disease fungus</name>
    <name type="synonym">Togninia minima</name>
    <dbReference type="NCBI Taxonomy" id="1286976"/>
    <lineage>
        <taxon>Eukaryota</taxon>
        <taxon>Fungi</taxon>
        <taxon>Dikarya</taxon>
        <taxon>Ascomycota</taxon>
        <taxon>Pezizomycotina</taxon>
        <taxon>Sordariomycetes</taxon>
        <taxon>Sordariomycetidae</taxon>
        <taxon>Togniniales</taxon>
        <taxon>Togniniaceae</taxon>
        <taxon>Phaeoacremonium</taxon>
    </lineage>
</organism>
<reference evidence="3" key="1">
    <citation type="journal article" date="2013" name="Genome Announc.">
        <title>Draft genome sequence of the ascomycete Phaeoacremonium aleophilum strain UCR-PA7, a causal agent of the esca disease complex in grapevines.</title>
        <authorList>
            <person name="Blanco-Ulate B."/>
            <person name="Rolshausen P."/>
            <person name="Cantu D."/>
        </authorList>
    </citation>
    <scope>NUCLEOTIDE SEQUENCE [LARGE SCALE GENOMIC DNA]</scope>
    <source>
        <strain evidence="3">UCR-PA7</strain>
    </source>
</reference>
<dbReference type="HOGENOM" id="CLU_1483088_0_0_1"/>
<evidence type="ECO:0000313" key="3">
    <source>
        <dbReference type="Proteomes" id="UP000014074"/>
    </source>
</evidence>
<feature type="region of interest" description="Disordered" evidence="1">
    <location>
        <begin position="58"/>
        <end position="97"/>
    </location>
</feature>
<dbReference type="RefSeq" id="XP_007917297.1">
    <property type="nucleotide sequence ID" value="XM_007919106.1"/>
</dbReference>
<feature type="region of interest" description="Disordered" evidence="1">
    <location>
        <begin position="135"/>
        <end position="164"/>
    </location>
</feature>
<proteinExistence type="predicted"/>
<feature type="compositionally biased region" description="Polar residues" evidence="1">
    <location>
        <begin position="75"/>
        <end position="85"/>
    </location>
</feature>
<keyword evidence="3" id="KW-1185">Reference proteome</keyword>
<evidence type="ECO:0000256" key="1">
    <source>
        <dbReference type="SAM" id="MobiDB-lite"/>
    </source>
</evidence>
<sequence>MLADLSDLNAAEPQAAVALVSANKTITSHPQNELKPPEQRHHQRVASASATVIQRNGSPATRFDKFGRKILTPPLTRSNSAQGSMPGTPRRDFDPEDDVDRASTLMALYEIRAKLKQQDNTSLLKAREKISALAARQQAQAAEKKELTAPEHRASPRFTYPRTT</sequence>
<accession>R8BF85</accession>
<name>R8BF85_PHAM7</name>
<dbReference type="Proteomes" id="UP000014074">
    <property type="component" value="Unassembled WGS sequence"/>
</dbReference>
<dbReference type="EMBL" id="KB933247">
    <property type="protein sequence ID" value="EON97966.1"/>
    <property type="molecule type" value="Genomic_DNA"/>
</dbReference>
<dbReference type="eggNOG" id="ENOG502T4J9">
    <property type="taxonomic scope" value="Eukaryota"/>
</dbReference>
<feature type="compositionally biased region" description="Basic and acidic residues" evidence="1">
    <location>
        <begin position="142"/>
        <end position="154"/>
    </location>
</feature>
<gene>
    <name evidence="2" type="ORF">UCRPA7_6569</name>
</gene>
<evidence type="ECO:0000313" key="2">
    <source>
        <dbReference type="EMBL" id="EON97966.1"/>
    </source>
</evidence>
<dbReference type="AlphaFoldDB" id="R8BF85"/>
<dbReference type="KEGG" id="tmn:UCRPA7_6569"/>
<dbReference type="OrthoDB" id="3519533at2759"/>
<dbReference type="GeneID" id="19327238"/>